<reference evidence="1" key="2">
    <citation type="submission" date="2021-01" db="EMBL/GenBank/DDBJ databases">
        <authorList>
            <person name="Schikora-Tamarit M.A."/>
        </authorList>
    </citation>
    <scope>NUCLEOTIDE SEQUENCE</scope>
    <source>
        <strain evidence="1">NCAIM Y.01608</strain>
    </source>
</reference>
<reference evidence="1" key="1">
    <citation type="journal article" date="2021" name="Open Biol.">
        <title>Shared evolutionary footprints suggest mitochondrial oxidative damage underlies multiple complex I losses in fungi.</title>
        <authorList>
            <person name="Schikora-Tamarit M.A."/>
            <person name="Marcet-Houben M."/>
            <person name="Nosek J."/>
            <person name="Gabaldon T."/>
        </authorList>
    </citation>
    <scope>NUCLEOTIDE SEQUENCE</scope>
    <source>
        <strain evidence="1">NCAIM Y.01608</strain>
    </source>
</reference>
<dbReference type="EMBL" id="JAEUBD010000095">
    <property type="protein sequence ID" value="KAH3677911.1"/>
    <property type="molecule type" value="Genomic_DNA"/>
</dbReference>
<evidence type="ECO:0000313" key="1">
    <source>
        <dbReference type="EMBL" id="KAH3677911.1"/>
    </source>
</evidence>
<gene>
    <name evidence="1" type="ORF">OGATHE_000565</name>
</gene>
<protein>
    <submittedName>
        <fullName evidence="1">Uncharacterized protein</fullName>
    </submittedName>
</protein>
<evidence type="ECO:0000313" key="2">
    <source>
        <dbReference type="Proteomes" id="UP000788993"/>
    </source>
</evidence>
<organism evidence="1 2">
    <name type="scientific">Ogataea polymorpha</name>
    <dbReference type="NCBI Taxonomy" id="460523"/>
    <lineage>
        <taxon>Eukaryota</taxon>
        <taxon>Fungi</taxon>
        <taxon>Dikarya</taxon>
        <taxon>Ascomycota</taxon>
        <taxon>Saccharomycotina</taxon>
        <taxon>Pichiomycetes</taxon>
        <taxon>Pichiales</taxon>
        <taxon>Pichiaceae</taxon>
        <taxon>Ogataea</taxon>
    </lineage>
</organism>
<sequence>MNSSSQCNIDTVVGDILDKSTHNGAWRQIFIRCDPLVFHVLGAQRNVDFFIGVVHFQHRGSTNVVGGENVVKLVSVIVQSVSDERDTRNLFAQFNNHIALSGFQNSSRNHGAHFQVLQ</sequence>
<name>A0A9P8TGE8_9ASCO</name>
<dbReference type="AlphaFoldDB" id="A0A9P8TGE8"/>
<keyword evidence="2" id="KW-1185">Reference proteome</keyword>
<dbReference type="Proteomes" id="UP000788993">
    <property type="component" value="Unassembled WGS sequence"/>
</dbReference>
<accession>A0A9P8TGE8</accession>
<proteinExistence type="predicted"/>
<comment type="caution">
    <text evidence="1">The sequence shown here is derived from an EMBL/GenBank/DDBJ whole genome shotgun (WGS) entry which is preliminary data.</text>
</comment>